<protein>
    <recommendedName>
        <fullName evidence="2">LTD domain-containing protein</fullName>
    </recommendedName>
</protein>
<dbReference type="InterPro" id="IPR013424">
    <property type="entry name" value="Ice-binding_C"/>
</dbReference>
<dbReference type="RefSeq" id="WP_145433869.1">
    <property type="nucleotide sequence ID" value="NZ_CP036339.1"/>
</dbReference>
<organism evidence="3 4">
    <name type="scientific">Lacipirellula limnantheis</name>
    <dbReference type="NCBI Taxonomy" id="2528024"/>
    <lineage>
        <taxon>Bacteria</taxon>
        <taxon>Pseudomonadati</taxon>
        <taxon>Planctomycetota</taxon>
        <taxon>Planctomycetia</taxon>
        <taxon>Pirellulales</taxon>
        <taxon>Lacipirellulaceae</taxon>
        <taxon>Lacipirellula</taxon>
    </lineage>
</organism>
<gene>
    <name evidence="3" type="ORF">I41_32700</name>
</gene>
<dbReference type="SUPFAM" id="SSF74853">
    <property type="entry name" value="Lamin A/C globular tail domain"/>
    <property type="match status" value="1"/>
</dbReference>
<keyword evidence="4" id="KW-1185">Reference proteome</keyword>
<dbReference type="Pfam" id="PF07589">
    <property type="entry name" value="PEP-CTERM"/>
    <property type="match status" value="1"/>
</dbReference>
<dbReference type="AlphaFoldDB" id="A0A517U0C0"/>
<feature type="signal peptide" evidence="1">
    <location>
        <begin position="1"/>
        <end position="22"/>
    </location>
</feature>
<evidence type="ECO:0000259" key="2">
    <source>
        <dbReference type="PROSITE" id="PS51841"/>
    </source>
</evidence>
<name>A0A517U0C0_9BACT</name>
<dbReference type="InterPro" id="IPR036415">
    <property type="entry name" value="Lamin_tail_dom_sf"/>
</dbReference>
<proteinExistence type="predicted"/>
<dbReference type="Proteomes" id="UP000317909">
    <property type="component" value="Chromosome"/>
</dbReference>
<dbReference type="InterPro" id="IPR001322">
    <property type="entry name" value="Lamin_tail_dom"/>
</dbReference>
<feature type="chain" id="PRO_5021716842" description="LTD domain-containing protein" evidence="1">
    <location>
        <begin position="23"/>
        <end position="216"/>
    </location>
</feature>
<evidence type="ECO:0000256" key="1">
    <source>
        <dbReference type="SAM" id="SignalP"/>
    </source>
</evidence>
<dbReference type="EMBL" id="CP036339">
    <property type="protein sequence ID" value="QDT74076.1"/>
    <property type="molecule type" value="Genomic_DNA"/>
</dbReference>
<dbReference type="OrthoDB" id="8536439at2"/>
<dbReference type="PROSITE" id="PS51841">
    <property type="entry name" value="LTD"/>
    <property type="match status" value="1"/>
</dbReference>
<dbReference type="Pfam" id="PF00932">
    <property type="entry name" value="LTD"/>
    <property type="match status" value="1"/>
</dbReference>
<dbReference type="KEGG" id="llh:I41_32700"/>
<feature type="domain" description="LTD" evidence="2">
    <location>
        <begin position="1"/>
        <end position="133"/>
    </location>
</feature>
<sequence length="216" mass="22245" precursor="true">MLRYVCVWAAVVAVGLAGQANGAIRITEWMYSGASAEFVELTNVGGSSIDLTGWSYDDDSATAGVFSLSGFGVVAPGESVVFTETSPAGFRAEWSLPASVKVLGPYTNNLGRADQINIFDAANVLADRLTYGDQAIPGTIRTQNQSGNPKTLAALGANNVALWELSTVGDVHGSFASANFDVGNPGAFSVVPEPATLALAALAGLAVVCRGRKATK</sequence>
<evidence type="ECO:0000313" key="4">
    <source>
        <dbReference type="Proteomes" id="UP000317909"/>
    </source>
</evidence>
<evidence type="ECO:0000313" key="3">
    <source>
        <dbReference type="EMBL" id="QDT74076.1"/>
    </source>
</evidence>
<accession>A0A517U0C0</accession>
<keyword evidence="1" id="KW-0732">Signal</keyword>
<reference evidence="3 4" key="1">
    <citation type="submission" date="2019-02" db="EMBL/GenBank/DDBJ databases">
        <title>Deep-cultivation of Planctomycetes and their phenomic and genomic characterization uncovers novel biology.</title>
        <authorList>
            <person name="Wiegand S."/>
            <person name="Jogler M."/>
            <person name="Boedeker C."/>
            <person name="Pinto D."/>
            <person name="Vollmers J."/>
            <person name="Rivas-Marin E."/>
            <person name="Kohn T."/>
            <person name="Peeters S.H."/>
            <person name="Heuer A."/>
            <person name="Rast P."/>
            <person name="Oberbeckmann S."/>
            <person name="Bunk B."/>
            <person name="Jeske O."/>
            <person name="Meyerdierks A."/>
            <person name="Storesund J.E."/>
            <person name="Kallscheuer N."/>
            <person name="Luecker S."/>
            <person name="Lage O.M."/>
            <person name="Pohl T."/>
            <person name="Merkel B.J."/>
            <person name="Hornburger P."/>
            <person name="Mueller R.-W."/>
            <person name="Bruemmer F."/>
            <person name="Labrenz M."/>
            <person name="Spormann A.M."/>
            <person name="Op den Camp H."/>
            <person name="Overmann J."/>
            <person name="Amann R."/>
            <person name="Jetten M.S.M."/>
            <person name="Mascher T."/>
            <person name="Medema M.H."/>
            <person name="Devos D.P."/>
            <person name="Kaster A.-K."/>
            <person name="Ovreas L."/>
            <person name="Rohde M."/>
            <person name="Galperin M.Y."/>
            <person name="Jogler C."/>
        </authorList>
    </citation>
    <scope>NUCLEOTIDE SEQUENCE [LARGE SCALE GENOMIC DNA]</scope>
    <source>
        <strain evidence="3 4">I41</strain>
    </source>
</reference>